<proteinExistence type="predicted"/>
<dbReference type="OrthoDB" id="167809at2759"/>
<protein>
    <submittedName>
        <fullName evidence="1">Uncharacterized protein</fullName>
    </submittedName>
</protein>
<gene>
    <name evidence="1" type="ORF">PHYBLDRAFT_146818</name>
</gene>
<organism evidence="1 2">
    <name type="scientific">Phycomyces blakesleeanus (strain ATCC 8743b / DSM 1359 / FGSC 10004 / NBRC 33097 / NRRL 1555)</name>
    <dbReference type="NCBI Taxonomy" id="763407"/>
    <lineage>
        <taxon>Eukaryota</taxon>
        <taxon>Fungi</taxon>
        <taxon>Fungi incertae sedis</taxon>
        <taxon>Mucoromycota</taxon>
        <taxon>Mucoromycotina</taxon>
        <taxon>Mucoromycetes</taxon>
        <taxon>Mucorales</taxon>
        <taxon>Phycomycetaceae</taxon>
        <taxon>Phycomyces</taxon>
    </lineage>
</organism>
<dbReference type="InParanoid" id="A0A167MEM7"/>
<dbReference type="VEuPathDB" id="FungiDB:PHYBLDRAFT_146818"/>
<dbReference type="Proteomes" id="UP000077315">
    <property type="component" value="Unassembled WGS sequence"/>
</dbReference>
<dbReference type="GeneID" id="28992637"/>
<dbReference type="RefSeq" id="XP_018290674.1">
    <property type="nucleotide sequence ID" value="XM_018431731.1"/>
</dbReference>
<reference evidence="2" key="1">
    <citation type="submission" date="2015-06" db="EMBL/GenBank/DDBJ databases">
        <title>Expansion of signal transduction pathways in fungi by whole-genome duplication.</title>
        <authorList>
            <consortium name="DOE Joint Genome Institute"/>
            <person name="Corrochano L.M."/>
            <person name="Kuo A."/>
            <person name="Marcet-Houben M."/>
            <person name="Polaino S."/>
            <person name="Salamov A."/>
            <person name="Villalobos J.M."/>
            <person name="Alvarez M.I."/>
            <person name="Avalos J."/>
            <person name="Benito E.P."/>
            <person name="Benoit I."/>
            <person name="Burger G."/>
            <person name="Camino L.P."/>
            <person name="Canovas D."/>
            <person name="Cerda-Olmedo E."/>
            <person name="Cheng J.-F."/>
            <person name="Dominguez A."/>
            <person name="Elias M."/>
            <person name="Eslava A.P."/>
            <person name="Glaser F."/>
            <person name="Grimwood J."/>
            <person name="Gutierrez G."/>
            <person name="Heitman J."/>
            <person name="Henrissat B."/>
            <person name="Iturriaga E.A."/>
            <person name="Lang B.F."/>
            <person name="Lavin J.L."/>
            <person name="Lee S."/>
            <person name="Li W."/>
            <person name="Lindquist E."/>
            <person name="Lopez-Garcia S."/>
            <person name="Luque E.M."/>
            <person name="Marcos A.T."/>
            <person name="Martin J."/>
            <person name="McCluskey K."/>
            <person name="Medina H.R."/>
            <person name="Miralles-Duran A."/>
            <person name="Miyazaki A."/>
            <person name="Munoz-Torres E."/>
            <person name="Oguiza J.A."/>
            <person name="Ohm R."/>
            <person name="Olmedo M."/>
            <person name="Orejas M."/>
            <person name="Ortiz-Castellanos L."/>
            <person name="Pisabarro A.G."/>
            <person name="Rodriguez-Romero J."/>
            <person name="Ruiz-Herrera J."/>
            <person name="Ruiz-Vazquez R."/>
            <person name="Sanz C."/>
            <person name="Schackwitz W."/>
            <person name="Schmutz J."/>
            <person name="Shahriari M."/>
            <person name="Shelest E."/>
            <person name="Silva-Franco F."/>
            <person name="Soanes D."/>
            <person name="Syed K."/>
            <person name="Tagua V.G."/>
            <person name="Talbot N.J."/>
            <person name="Thon M."/>
            <person name="De vries R.P."/>
            <person name="Wiebenga A."/>
            <person name="Yadav J.S."/>
            <person name="Braun E.L."/>
            <person name="Baker S."/>
            <person name="Garre V."/>
            <person name="Horwitz B."/>
            <person name="Torres-Martinez S."/>
            <person name="Idnurm A."/>
            <person name="Herrera-Estrella A."/>
            <person name="Gabaldon T."/>
            <person name="Grigoriev I.V."/>
        </authorList>
    </citation>
    <scope>NUCLEOTIDE SEQUENCE [LARGE SCALE GENOMIC DNA]</scope>
    <source>
        <strain evidence="2">NRRL 1555(-)</strain>
    </source>
</reference>
<keyword evidence="2" id="KW-1185">Reference proteome</keyword>
<evidence type="ECO:0000313" key="2">
    <source>
        <dbReference type="Proteomes" id="UP000077315"/>
    </source>
</evidence>
<dbReference type="EMBL" id="KV440983">
    <property type="protein sequence ID" value="OAD72634.1"/>
    <property type="molecule type" value="Genomic_DNA"/>
</dbReference>
<name>A0A167MEM7_PHYB8</name>
<sequence length="407" mass="45582">MEAIWTFIPPFAIPHWNLKGVYVHHAFMIDSRGGLCRIPQQDVRYARNQLLAFFRYLDASKIVLWPWYISPLLSTTSDSPHPVDGFLSIMCLVVIDGRLLHKARTGSLRRHLLPSSIDTLQHFVFFCPGKLQAVGLLTHTSLSPSVSQSLQLLAASTTSHAIWCAHWATVFDNTLFLPENFATKAVHATRIAGEELTPIFDSVEQNAFNIFVSFVDCSSCVFPKFSSFSELGVPWVLFQQDVIQCKISFVIKGHILSASFAVLISFWSLEFFSGTSGSVLQAVNDYALSNNFTVKIKNGKFLILHIACSKAGVYRDKRNISDEKRKKTHNSSLTECPYLLRFSYKKKSKKYLPLPAYGENEHCHSHPVTPKNLASSHQGRMSLLPAEDATIAKTILENHAKSRCCGG</sequence>
<dbReference type="STRING" id="763407.A0A167MEM7"/>
<evidence type="ECO:0000313" key="1">
    <source>
        <dbReference type="EMBL" id="OAD72634.1"/>
    </source>
</evidence>
<accession>A0A167MEM7</accession>
<dbReference type="AlphaFoldDB" id="A0A167MEM7"/>